<sequence>MSNCKIDHSSEDVKKKLQEQSPFLNTKLVEKCLLFLSTDTSQTELNELFHLLKKYDLSTDEEKNVRNQKIEVLISN</sequence>
<dbReference type="RefSeq" id="WP_264142636.1">
    <property type="nucleotide sequence ID" value="NZ_JAOYEY010000035.1"/>
</dbReference>
<organism evidence="1 2">
    <name type="scientific">Metabacillus halosaccharovorans</name>
    <dbReference type="NCBI Taxonomy" id="930124"/>
    <lineage>
        <taxon>Bacteria</taxon>
        <taxon>Bacillati</taxon>
        <taxon>Bacillota</taxon>
        <taxon>Bacilli</taxon>
        <taxon>Bacillales</taxon>
        <taxon>Bacillaceae</taxon>
        <taxon>Metabacillus</taxon>
    </lineage>
</organism>
<accession>A0ABT3DFV9</accession>
<dbReference type="Proteomes" id="UP001526147">
    <property type="component" value="Unassembled WGS sequence"/>
</dbReference>
<protein>
    <submittedName>
        <fullName evidence="1">Group-specific protein</fullName>
    </submittedName>
</protein>
<comment type="caution">
    <text evidence="1">The sequence shown here is derived from an EMBL/GenBank/DDBJ whole genome shotgun (WGS) entry which is preliminary data.</text>
</comment>
<dbReference type="EMBL" id="JAOYEY010000035">
    <property type="protein sequence ID" value="MCV9885945.1"/>
    <property type="molecule type" value="Genomic_DNA"/>
</dbReference>
<name>A0ABT3DFV9_9BACI</name>
<evidence type="ECO:0000313" key="1">
    <source>
        <dbReference type="EMBL" id="MCV9885945.1"/>
    </source>
</evidence>
<reference evidence="1 2" key="1">
    <citation type="submission" date="2022-10" db="EMBL/GenBank/DDBJ databases">
        <title>Draft genome assembly of moderately radiation resistant bacterium Metabacillus halosaccharovorans.</title>
        <authorList>
            <person name="Pal S."/>
            <person name="Gopinathan A."/>
        </authorList>
    </citation>
    <scope>NUCLEOTIDE SEQUENCE [LARGE SCALE GENOMIC DNA]</scope>
    <source>
        <strain evidence="1 2">VITHBRA001</strain>
    </source>
</reference>
<keyword evidence="2" id="KW-1185">Reference proteome</keyword>
<proteinExistence type="predicted"/>
<evidence type="ECO:0000313" key="2">
    <source>
        <dbReference type="Proteomes" id="UP001526147"/>
    </source>
</evidence>
<gene>
    <name evidence="1" type="ORF">OIH86_09770</name>
</gene>